<keyword evidence="1" id="KW-0677">Repeat</keyword>
<evidence type="ECO:0000313" key="3">
    <source>
        <dbReference type="EMBL" id="KAK7535450.1"/>
    </source>
</evidence>
<sequence>MMEARHVIYPHHHLFLIQIQRPMKKDTGIMLRSLILQLYKVSLESREPLQKLFLSCHIGAAQPSLDMLCSTFVKMVDAVDDNEDSVFTVLDGLDRCQTRRTNLYAKGIMTWLEDFVLAGPLRVHVLVASRDEEDTRATYDNLFAEKFIVSFDEEEYQLKQDFLAYCEGFISERPDLSEGRKALVADIERHIEPK</sequence>
<reference evidence="3 4" key="1">
    <citation type="submission" date="2024-04" db="EMBL/GenBank/DDBJ databases">
        <title>Phyllosticta paracitricarpa is synonymous to the EU quarantine fungus P. citricarpa based on phylogenomic analyses.</title>
        <authorList>
            <consortium name="Lawrence Berkeley National Laboratory"/>
            <person name="Van Ingen-Buijs V.A."/>
            <person name="Van Westerhoven A.C."/>
            <person name="Haridas S."/>
            <person name="Skiadas P."/>
            <person name="Martin F."/>
            <person name="Groenewald J.Z."/>
            <person name="Crous P.W."/>
            <person name="Seidl M.F."/>
        </authorList>
    </citation>
    <scope>NUCLEOTIDE SEQUENCE [LARGE SCALE GENOMIC DNA]</scope>
    <source>
        <strain evidence="3 4">CBS 122670</strain>
    </source>
</reference>
<dbReference type="Proteomes" id="UP001365128">
    <property type="component" value="Unassembled WGS sequence"/>
</dbReference>
<keyword evidence="4" id="KW-1185">Reference proteome</keyword>
<comment type="caution">
    <text evidence="3">The sequence shown here is derived from an EMBL/GenBank/DDBJ whole genome shotgun (WGS) entry which is preliminary data.</text>
</comment>
<organism evidence="3 4">
    <name type="scientific">Phyllosticta citricarpa</name>
    <dbReference type="NCBI Taxonomy" id="55181"/>
    <lineage>
        <taxon>Eukaryota</taxon>
        <taxon>Fungi</taxon>
        <taxon>Dikarya</taxon>
        <taxon>Ascomycota</taxon>
        <taxon>Pezizomycotina</taxon>
        <taxon>Dothideomycetes</taxon>
        <taxon>Dothideomycetes incertae sedis</taxon>
        <taxon>Botryosphaeriales</taxon>
        <taxon>Phyllostictaceae</taxon>
        <taxon>Phyllosticta</taxon>
    </lineage>
</organism>
<dbReference type="InterPro" id="IPR056884">
    <property type="entry name" value="NPHP3-like_N"/>
</dbReference>
<dbReference type="EMBL" id="JBBPDW010000040">
    <property type="protein sequence ID" value="KAK7535450.1"/>
    <property type="molecule type" value="Genomic_DNA"/>
</dbReference>
<gene>
    <name evidence="3" type="ORF">IWX46DRAFT_300301</name>
</gene>
<protein>
    <recommendedName>
        <fullName evidence="2">Nephrocystin 3-like N-terminal domain-containing protein</fullName>
    </recommendedName>
</protein>
<evidence type="ECO:0000259" key="2">
    <source>
        <dbReference type="Pfam" id="PF24883"/>
    </source>
</evidence>
<dbReference type="Pfam" id="PF24883">
    <property type="entry name" value="NPHP3_N"/>
    <property type="match status" value="1"/>
</dbReference>
<name>A0ABR1LJU8_9PEZI</name>
<feature type="domain" description="Nephrocystin 3-like N-terminal" evidence="2">
    <location>
        <begin position="15"/>
        <end position="130"/>
    </location>
</feature>
<proteinExistence type="predicted"/>
<accession>A0ABR1LJU8</accession>
<evidence type="ECO:0000313" key="4">
    <source>
        <dbReference type="Proteomes" id="UP001365128"/>
    </source>
</evidence>
<evidence type="ECO:0000256" key="1">
    <source>
        <dbReference type="ARBA" id="ARBA00022737"/>
    </source>
</evidence>